<dbReference type="PANTHER" id="PTHR20857">
    <property type="entry name" value="THIAMINE-PHOSPHATE PYROPHOSPHORYLASE"/>
    <property type="match status" value="1"/>
</dbReference>
<dbReference type="eggNOG" id="COG0352">
    <property type="taxonomic scope" value="Bacteria"/>
</dbReference>
<evidence type="ECO:0000256" key="7">
    <source>
        <dbReference type="ARBA" id="ARBA00047334"/>
    </source>
</evidence>
<comment type="cofactor">
    <cofactor evidence="10">
        <name>Mg(2+)</name>
        <dbReference type="ChEBI" id="CHEBI:18420"/>
    </cofactor>
    <text evidence="10">Binds 1 Mg(2+) ion per subunit.</text>
</comment>
<accession>B4S7K7</accession>
<dbReference type="EMBL" id="CP001108">
    <property type="protein sequence ID" value="ACF46044.1"/>
    <property type="molecule type" value="Genomic_DNA"/>
</dbReference>
<evidence type="ECO:0000313" key="14">
    <source>
        <dbReference type="EMBL" id="ACF46044.1"/>
    </source>
</evidence>
<feature type="binding site" evidence="10">
    <location>
        <begin position="31"/>
        <end position="35"/>
    </location>
    <ligand>
        <name>4-amino-2-methyl-5-(diphosphooxymethyl)pyrimidine</name>
        <dbReference type="ChEBI" id="CHEBI:57841"/>
    </ligand>
</feature>
<feature type="binding site" evidence="10">
    <location>
        <position position="102"/>
    </location>
    <ligand>
        <name>4-amino-2-methyl-5-(diphosphooxymethyl)pyrimidine</name>
        <dbReference type="ChEBI" id="CHEBI:57841"/>
    </ligand>
</feature>
<dbReference type="HOGENOM" id="CLU_018272_3_4_10"/>
<feature type="binding site" evidence="10">
    <location>
        <begin position="179"/>
        <end position="180"/>
    </location>
    <ligand>
        <name>2-[(2R,5Z)-2-carboxy-4-methylthiazol-5(2H)-ylidene]ethyl phosphate</name>
        <dbReference type="ChEBI" id="CHEBI:62899"/>
    </ligand>
</feature>
<feature type="binding site" evidence="10">
    <location>
        <position position="64"/>
    </location>
    <ligand>
        <name>Mg(2+)</name>
        <dbReference type="ChEBI" id="CHEBI:18420"/>
    </ligand>
</feature>
<dbReference type="PANTHER" id="PTHR20857:SF15">
    <property type="entry name" value="THIAMINE-PHOSPHATE SYNTHASE"/>
    <property type="match status" value="1"/>
</dbReference>
<dbReference type="InterPro" id="IPR036206">
    <property type="entry name" value="ThiamineP_synth_sf"/>
</dbReference>
<keyword evidence="6 10" id="KW-0784">Thiamine biosynthesis</keyword>
<dbReference type="InterPro" id="IPR034291">
    <property type="entry name" value="TMP_synthase"/>
</dbReference>
<protein>
    <recommendedName>
        <fullName evidence="10">Thiamine-phosphate synthase</fullName>
        <shortName evidence="10">TP synthase</shortName>
        <shortName evidence="10">TPS</shortName>
        <ecNumber evidence="10">2.5.1.3</ecNumber>
    </recommendedName>
    <alternativeName>
        <fullName evidence="10">Thiamine-phosphate pyrophosphorylase</fullName>
        <shortName evidence="10">TMP pyrophosphorylase</shortName>
        <shortName evidence="10">TMP-PPase</shortName>
    </alternativeName>
</protein>
<evidence type="ECO:0000256" key="3">
    <source>
        <dbReference type="ARBA" id="ARBA00022679"/>
    </source>
</evidence>
<evidence type="ECO:0000256" key="10">
    <source>
        <dbReference type="HAMAP-Rule" id="MF_00097"/>
    </source>
</evidence>
<keyword evidence="3 10" id="KW-0808">Transferase</keyword>
<dbReference type="AlphaFoldDB" id="B4S7K7"/>
<dbReference type="GO" id="GO:0009228">
    <property type="term" value="P:thiamine biosynthetic process"/>
    <property type="evidence" value="ECO:0007669"/>
    <property type="project" value="UniProtKB-KW"/>
</dbReference>
<sequence length="202" mass="21332">MNKLLCFITTQQDNPEIVAEEALKGGTGMIQLRHKNASGHDLFTWALSIGKMCRRYGALFIVNDRLDIALAAGADGVHLGQNDLPIDVARKLLPSPAIIGCSVSSVHEALDAQQKGADYIGLGHIFPTGSKQKENAPLGPEYIRTVKQSVDIPLIAIGGIGLDNAREVMSNGADGLAVISAISSAVNPAEAARELAIIIEQT</sequence>
<evidence type="ECO:0000256" key="4">
    <source>
        <dbReference type="ARBA" id="ARBA00022723"/>
    </source>
</evidence>
<evidence type="ECO:0000256" key="1">
    <source>
        <dbReference type="ARBA" id="ARBA00003814"/>
    </source>
</evidence>
<dbReference type="Proteomes" id="UP000002725">
    <property type="component" value="Chromosome"/>
</dbReference>
<dbReference type="HAMAP" id="MF_00097">
    <property type="entry name" value="TMP_synthase"/>
    <property type="match status" value="1"/>
</dbReference>
<dbReference type="InterPro" id="IPR013785">
    <property type="entry name" value="Aldolase_TIM"/>
</dbReference>
<evidence type="ECO:0000259" key="13">
    <source>
        <dbReference type="Pfam" id="PF02581"/>
    </source>
</evidence>
<dbReference type="KEGG" id="paa:Paes_1005"/>
<comment type="function">
    <text evidence="1 10">Condenses 4-methyl-5-(beta-hydroxyethyl)thiazole monophosphate (THZ-P) and 2-methyl-4-amino-5-hydroxymethyl pyrimidine pyrophosphate (HMP-PP) to form thiamine monophosphate (TMP).</text>
</comment>
<feature type="binding site" evidence="10">
    <location>
        <begin position="128"/>
        <end position="130"/>
    </location>
    <ligand>
        <name>2-[(2R,5Z)-2-carboxy-4-methylthiazol-5(2H)-ylidene]ethyl phosphate</name>
        <dbReference type="ChEBI" id="CHEBI:62899"/>
    </ligand>
</feature>
<evidence type="ECO:0000256" key="2">
    <source>
        <dbReference type="ARBA" id="ARBA00005165"/>
    </source>
</evidence>
<dbReference type="GO" id="GO:0004789">
    <property type="term" value="F:thiamine-phosphate diphosphorylase activity"/>
    <property type="evidence" value="ECO:0007669"/>
    <property type="project" value="UniProtKB-UniRule"/>
</dbReference>
<dbReference type="STRING" id="290512.Paes_1005"/>
<feature type="binding site" evidence="10">
    <location>
        <position position="63"/>
    </location>
    <ligand>
        <name>4-amino-2-methyl-5-(diphosphooxymethyl)pyrimidine</name>
        <dbReference type="ChEBI" id="CHEBI:57841"/>
    </ligand>
</feature>
<comment type="catalytic activity">
    <reaction evidence="9 10 11">
        <text>2-[(2R,5Z)-2-carboxy-4-methylthiazol-5(2H)-ylidene]ethyl phosphate + 4-amino-2-methyl-5-(diphosphooxymethyl)pyrimidine + 2 H(+) = thiamine phosphate + CO2 + diphosphate</text>
        <dbReference type="Rhea" id="RHEA:47844"/>
        <dbReference type="ChEBI" id="CHEBI:15378"/>
        <dbReference type="ChEBI" id="CHEBI:16526"/>
        <dbReference type="ChEBI" id="CHEBI:33019"/>
        <dbReference type="ChEBI" id="CHEBI:37575"/>
        <dbReference type="ChEBI" id="CHEBI:57841"/>
        <dbReference type="ChEBI" id="CHEBI:62899"/>
        <dbReference type="EC" id="2.5.1.3"/>
    </reaction>
</comment>
<reference evidence="14" key="1">
    <citation type="submission" date="2008-06" db="EMBL/GenBank/DDBJ databases">
        <title>Complete sequence of chromosome of Prosthecochloris aestuarii DSM 271.</title>
        <authorList>
            <consortium name="US DOE Joint Genome Institute"/>
            <person name="Lucas S."/>
            <person name="Copeland A."/>
            <person name="Lapidus A."/>
            <person name="Glavina del Rio T."/>
            <person name="Dalin E."/>
            <person name="Tice H."/>
            <person name="Bruce D."/>
            <person name="Goodwin L."/>
            <person name="Pitluck S."/>
            <person name="Schmutz J."/>
            <person name="Larimer F."/>
            <person name="Land M."/>
            <person name="Hauser L."/>
            <person name="Kyrpides N."/>
            <person name="Anderson I."/>
            <person name="Liu Z."/>
            <person name="Li T."/>
            <person name="Zhao F."/>
            <person name="Overmann J."/>
            <person name="Bryant D.A."/>
            <person name="Richardson P."/>
        </authorList>
    </citation>
    <scope>NUCLEOTIDE SEQUENCE [LARGE SCALE GENOMIC DNA]</scope>
    <source>
        <strain evidence="14">DSM 271</strain>
    </source>
</reference>
<evidence type="ECO:0000256" key="6">
    <source>
        <dbReference type="ARBA" id="ARBA00022977"/>
    </source>
</evidence>
<evidence type="ECO:0000256" key="5">
    <source>
        <dbReference type="ARBA" id="ARBA00022842"/>
    </source>
</evidence>
<feature type="binding site" evidence="10">
    <location>
        <position position="159"/>
    </location>
    <ligand>
        <name>2-[(2R,5Z)-2-carboxy-4-methylthiazol-5(2H)-ylidene]ethyl phosphate</name>
        <dbReference type="ChEBI" id="CHEBI:62899"/>
    </ligand>
</feature>
<comment type="catalytic activity">
    <reaction evidence="8 10 11">
        <text>2-(2-carboxy-4-methylthiazol-5-yl)ethyl phosphate + 4-amino-2-methyl-5-(diphosphooxymethyl)pyrimidine + 2 H(+) = thiamine phosphate + CO2 + diphosphate</text>
        <dbReference type="Rhea" id="RHEA:47848"/>
        <dbReference type="ChEBI" id="CHEBI:15378"/>
        <dbReference type="ChEBI" id="CHEBI:16526"/>
        <dbReference type="ChEBI" id="CHEBI:33019"/>
        <dbReference type="ChEBI" id="CHEBI:37575"/>
        <dbReference type="ChEBI" id="CHEBI:57841"/>
        <dbReference type="ChEBI" id="CHEBI:62890"/>
        <dbReference type="EC" id="2.5.1.3"/>
    </reaction>
</comment>
<organism evidence="14 15">
    <name type="scientific">Prosthecochloris aestuarii (strain DSM 271 / SK 413)</name>
    <dbReference type="NCBI Taxonomy" id="290512"/>
    <lineage>
        <taxon>Bacteria</taxon>
        <taxon>Pseudomonadati</taxon>
        <taxon>Chlorobiota</taxon>
        <taxon>Chlorobiia</taxon>
        <taxon>Chlorobiales</taxon>
        <taxon>Chlorobiaceae</taxon>
        <taxon>Prosthecochloris</taxon>
    </lineage>
</organism>
<dbReference type="SUPFAM" id="SSF51391">
    <property type="entry name" value="Thiamin phosphate synthase"/>
    <property type="match status" value="1"/>
</dbReference>
<keyword evidence="15" id="KW-1185">Reference proteome</keyword>
<dbReference type="CDD" id="cd00564">
    <property type="entry name" value="TMP_TenI"/>
    <property type="match status" value="1"/>
</dbReference>
<evidence type="ECO:0000256" key="9">
    <source>
        <dbReference type="ARBA" id="ARBA00047883"/>
    </source>
</evidence>
<comment type="catalytic activity">
    <reaction evidence="7 10 11">
        <text>4-methyl-5-(2-phosphooxyethyl)-thiazole + 4-amino-2-methyl-5-(diphosphooxymethyl)pyrimidine + H(+) = thiamine phosphate + diphosphate</text>
        <dbReference type="Rhea" id="RHEA:22328"/>
        <dbReference type="ChEBI" id="CHEBI:15378"/>
        <dbReference type="ChEBI" id="CHEBI:33019"/>
        <dbReference type="ChEBI" id="CHEBI:37575"/>
        <dbReference type="ChEBI" id="CHEBI:57841"/>
        <dbReference type="ChEBI" id="CHEBI:58296"/>
        <dbReference type="EC" id="2.5.1.3"/>
    </reaction>
</comment>
<evidence type="ECO:0000256" key="11">
    <source>
        <dbReference type="RuleBase" id="RU003826"/>
    </source>
</evidence>
<evidence type="ECO:0000313" key="15">
    <source>
        <dbReference type="Proteomes" id="UP000002725"/>
    </source>
</evidence>
<name>B4S7K7_PROA2</name>
<dbReference type="UniPathway" id="UPA00060">
    <property type="reaction ID" value="UER00141"/>
</dbReference>
<dbReference type="Gene3D" id="3.20.20.70">
    <property type="entry name" value="Aldolase class I"/>
    <property type="match status" value="1"/>
</dbReference>
<dbReference type="GO" id="GO:0000287">
    <property type="term" value="F:magnesium ion binding"/>
    <property type="evidence" value="ECO:0007669"/>
    <property type="project" value="UniProtKB-UniRule"/>
</dbReference>
<dbReference type="EC" id="2.5.1.3" evidence="10"/>
<gene>
    <name evidence="10" type="primary">thiE</name>
    <name evidence="14" type="ordered locus">Paes_1005</name>
</gene>
<feature type="binding site" evidence="10">
    <location>
        <position position="131"/>
    </location>
    <ligand>
        <name>4-amino-2-methyl-5-(diphosphooxymethyl)pyrimidine</name>
        <dbReference type="ChEBI" id="CHEBI:57841"/>
    </ligand>
</feature>
<dbReference type="FunFam" id="3.20.20.70:FF:000096">
    <property type="entry name" value="Thiamine-phosphate synthase"/>
    <property type="match status" value="1"/>
</dbReference>
<proteinExistence type="inferred from homology"/>
<evidence type="ECO:0000256" key="12">
    <source>
        <dbReference type="RuleBase" id="RU004253"/>
    </source>
</evidence>
<keyword evidence="5 10" id="KW-0460">Magnesium</keyword>
<feature type="domain" description="Thiamine phosphate synthase/TenI" evidence="13">
    <location>
        <begin position="5"/>
        <end position="182"/>
    </location>
</feature>
<dbReference type="GO" id="GO:0005737">
    <property type="term" value="C:cytoplasm"/>
    <property type="evidence" value="ECO:0007669"/>
    <property type="project" value="TreeGrafter"/>
</dbReference>
<dbReference type="Pfam" id="PF02581">
    <property type="entry name" value="TMP-TENI"/>
    <property type="match status" value="1"/>
</dbReference>
<dbReference type="RefSeq" id="WP_012505581.1">
    <property type="nucleotide sequence ID" value="NC_011059.1"/>
</dbReference>
<feature type="binding site" evidence="10">
    <location>
        <position position="83"/>
    </location>
    <ligand>
        <name>Mg(2+)</name>
        <dbReference type="ChEBI" id="CHEBI:18420"/>
    </ligand>
</feature>
<comment type="pathway">
    <text evidence="2 10 12">Cofactor biosynthesis; thiamine diphosphate biosynthesis; thiamine phosphate from 4-amino-2-methyl-5-diphosphomethylpyrimidine and 4-methyl-5-(2-phosphoethyl)-thiazole: step 1/1.</text>
</comment>
<keyword evidence="4 10" id="KW-0479">Metal-binding</keyword>
<dbReference type="GO" id="GO:0009229">
    <property type="term" value="P:thiamine diphosphate biosynthetic process"/>
    <property type="evidence" value="ECO:0007669"/>
    <property type="project" value="UniProtKB-UniRule"/>
</dbReference>
<dbReference type="NCBIfam" id="TIGR00693">
    <property type="entry name" value="thiE"/>
    <property type="match status" value="1"/>
</dbReference>
<evidence type="ECO:0000256" key="8">
    <source>
        <dbReference type="ARBA" id="ARBA00047851"/>
    </source>
</evidence>
<dbReference type="InterPro" id="IPR022998">
    <property type="entry name" value="ThiamineP_synth_TenI"/>
</dbReference>
<comment type="similarity">
    <text evidence="10 11">Belongs to the thiamine-phosphate synthase family.</text>
</comment>